<gene>
    <name evidence="10" type="primary">fluC</name>
    <name evidence="10" type="synonym">crcB</name>
    <name evidence="11" type="ORF">B0I32_13271</name>
</gene>
<keyword evidence="2 10" id="KW-1003">Cell membrane</keyword>
<feature type="transmembrane region" description="Helical" evidence="10">
    <location>
        <begin position="66"/>
        <end position="84"/>
    </location>
</feature>
<dbReference type="EMBL" id="PVNG01000032">
    <property type="protein sequence ID" value="PRX52321.1"/>
    <property type="molecule type" value="Genomic_DNA"/>
</dbReference>
<evidence type="ECO:0000256" key="10">
    <source>
        <dbReference type="HAMAP-Rule" id="MF_00454"/>
    </source>
</evidence>
<evidence type="ECO:0000256" key="5">
    <source>
        <dbReference type="ARBA" id="ARBA00023136"/>
    </source>
</evidence>
<dbReference type="AlphaFoldDB" id="A0A2T0M501"/>
<feature type="binding site" evidence="10">
    <location>
        <position position="74"/>
    </location>
    <ligand>
        <name>Na(+)</name>
        <dbReference type="ChEBI" id="CHEBI:29101"/>
        <note>structural</note>
    </ligand>
</feature>
<proteinExistence type="inferred from homology"/>
<keyword evidence="6 10" id="KW-0407">Ion channel</keyword>
<evidence type="ECO:0000256" key="4">
    <source>
        <dbReference type="ARBA" id="ARBA00022989"/>
    </source>
</evidence>
<evidence type="ECO:0000256" key="7">
    <source>
        <dbReference type="ARBA" id="ARBA00035120"/>
    </source>
</evidence>
<reference evidence="11 12" key="1">
    <citation type="submission" date="2018-03" db="EMBL/GenBank/DDBJ databases">
        <title>Genomic Encyclopedia of Type Strains, Phase III (KMG-III): the genomes of soil and plant-associated and newly described type strains.</title>
        <authorList>
            <person name="Whitman W."/>
        </authorList>
    </citation>
    <scope>NUCLEOTIDE SEQUENCE [LARGE SCALE GENOMIC DNA]</scope>
    <source>
        <strain evidence="11 12">CGMCC 4.7104</strain>
    </source>
</reference>
<dbReference type="GO" id="GO:0046872">
    <property type="term" value="F:metal ion binding"/>
    <property type="evidence" value="ECO:0007669"/>
    <property type="project" value="UniProtKB-KW"/>
</dbReference>
<dbReference type="GO" id="GO:0005886">
    <property type="term" value="C:plasma membrane"/>
    <property type="evidence" value="ECO:0007669"/>
    <property type="project" value="UniProtKB-SubCell"/>
</dbReference>
<dbReference type="InterPro" id="IPR003691">
    <property type="entry name" value="FluC"/>
</dbReference>
<accession>A0A2T0M501</accession>
<evidence type="ECO:0000256" key="9">
    <source>
        <dbReference type="ARBA" id="ARBA00049940"/>
    </source>
</evidence>
<comment type="similarity">
    <text evidence="7 10">Belongs to the fluoride channel Fluc/FEX (TC 1.A.43) family.</text>
</comment>
<evidence type="ECO:0000256" key="8">
    <source>
        <dbReference type="ARBA" id="ARBA00035585"/>
    </source>
</evidence>
<dbReference type="Pfam" id="PF02537">
    <property type="entry name" value="CRCB"/>
    <property type="match status" value="1"/>
</dbReference>
<comment type="caution">
    <text evidence="11">The sequence shown here is derived from an EMBL/GenBank/DDBJ whole genome shotgun (WGS) entry which is preliminary data.</text>
</comment>
<feature type="transmembrane region" description="Helical" evidence="10">
    <location>
        <begin position="33"/>
        <end position="54"/>
    </location>
</feature>
<dbReference type="PANTHER" id="PTHR28259">
    <property type="entry name" value="FLUORIDE EXPORT PROTEIN 1-RELATED"/>
    <property type="match status" value="1"/>
</dbReference>
<protein>
    <recommendedName>
        <fullName evidence="10">Fluoride-specific ion channel FluC</fullName>
    </recommendedName>
</protein>
<feature type="binding site" evidence="10">
    <location>
        <position position="77"/>
    </location>
    <ligand>
        <name>Na(+)</name>
        <dbReference type="ChEBI" id="CHEBI:29101"/>
        <note>structural</note>
    </ligand>
</feature>
<evidence type="ECO:0000256" key="3">
    <source>
        <dbReference type="ARBA" id="ARBA00022692"/>
    </source>
</evidence>
<evidence type="ECO:0000313" key="11">
    <source>
        <dbReference type="EMBL" id="PRX52321.1"/>
    </source>
</evidence>
<evidence type="ECO:0000313" key="12">
    <source>
        <dbReference type="Proteomes" id="UP000238312"/>
    </source>
</evidence>
<keyword evidence="4 10" id="KW-1133">Transmembrane helix</keyword>
<dbReference type="PANTHER" id="PTHR28259:SF1">
    <property type="entry name" value="FLUORIDE EXPORT PROTEIN 1-RELATED"/>
    <property type="match status" value="1"/>
</dbReference>
<keyword evidence="3 10" id="KW-0812">Transmembrane</keyword>
<comment type="function">
    <text evidence="9 10">Fluoride-specific ion channel. Important for reducing fluoride concentration in the cell, thus reducing its toxicity.</text>
</comment>
<keyword evidence="10" id="KW-0915">Sodium</keyword>
<evidence type="ECO:0000256" key="6">
    <source>
        <dbReference type="ARBA" id="ARBA00023303"/>
    </source>
</evidence>
<keyword evidence="10" id="KW-0406">Ion transport</keyword>
<dbReference type="GO" id="GO:0140114">
    <property type="term" value="P:cellular detoxification of fluoride"/>
    <property type="evidence" value="ECO:0007669"/>
    <property type="project" value="UniProtKB-UniRule"/>
</dbReference>
<keyword evidence="10" id="KW-0479">Metal-binding</keyword>
<comment type="subcellular location">
    <subcellularLocation>
        <location evidence="1 10">Cell membrane</location>
        <topology evidence="1 10">Multi-pass membrane protein</topology>
    </subcellularLocation>
</comment>
<feature type="transmembrane region" description="Helical" evidence="10">
    <location>
        <begin position="96"/>
        <end position="119"/>
    </location>
</feature>
<keyword evidence="5 10" id="KW-0472">Membrane</keyword>
<organism evidence="11 12">
    <name type="scientific">Nonomuraea fuscirosea</name>
    <dbReference type="NCBI Taxonomy" id="1291556"/>
    <lineage>
        <taxon>Bacteria</taxon>
        <taxon>Bacillati</taxon>
        <taxon>Actinomycetota</taxon>
        <taxon>Actinomycetes</taxon>
        <taxon>Streptosporangiales</taxon>
        <taxon>Streptosporangiaceae</taxon>
        <taxon>Nonomuraea</taxon>
    </lineage>
</organism>
<comment type="catalytic activity">
    <reaction evidence="8">
        <text>fluoride(in) = fluoride(out)</text>
        <dbReference type="Rhea" id="RHEA:76159"/>
        <dbReference type="ChEBI" id="CHEBI:17051"/>
    </reaction>
    <physiologicalReaction direction="left-to-right" evidence="8">
        <dbReference type="Rhea" id="RHEA:76160"/>
    </physiologicalReaction>
</comment>
<evidence type="ECO:0000256" key="1">
    <source>
        <dbReference type="ARBA" id="ARBA00004651"/>
    </source>
</evidence>
<dbReference type="Proteomes" id="UP000238312">
    <property type="component" value="Unassembled WGS sequence"/>
</dbReference>
<name>A0A2T0M501_9ACTN</name>
<sequence>MPVLAVIAPGGALGALARHAVQTALPTGPAGFPWATFLVNVSGCLLIGVLMVLITEVRPAHRLVRPFLGVGVLGGYTTFSTYAVDVRRTVEAGAPLTGLAYLVATMVAAVAAVAAGMWLTRRAARLVPGNGAR</sequence>
<keyword evidence="10" id="KW-0813">Transport</keyword>
<comment type="activity regulation">
    <text evidence="10">Na(+) is not transported, but it plays an essential structural role and its presence is essential for fluoride channel function.</text>
</comment>
<evidence type="ECO:0000256" key="2">
    <source>
        <dbReference type="ARBA" id="ARBA00022475"/>
    </source>
</evidence>
<keyword evidence="12" id="KW-1185">Reference proteome</keyword>
<dbReference type="NCBIfam" id="TIGR00494">
    <property type="entry name" value="crcB"/>
    <property type="match status" value="1"/>
</dbReference>
<dbReference type="HAMAP" id="MF_00454">
    <property type="entry name" value="FluC"/>
    <property type="match status" value="1"/>
</dbReference>
<dbReference type="GO" id="GO:0062054">
    <property type="term" value="F:fluoride channel activity"/>
    <property type="evidence" value="ECO:0007669"/>
    <property type="project" value="UniProtKB-UniRule"/>
</dbReference>